<evidence type="ECO:0000256" key="1">
    <source>
        <dbReference type="ARBA" id="ARBA00010062"/>
    </source>
</evidence>
<organism evidence="6 7">
    <name type="scientific">Roseomonas acroporae</name>
    <dbReference type="NCBI Taxonomy" id="2937791"/>
    <lineage>
        <taxon>Bacteria</taxon>
        <taxon>Pseudomonadati</taxon>
        <taxon>Pseudomonadota</taxon>
        <taxon>Alphaproteobacteria</taxon>
        <taxon>Acetobacterales</taxon>
        <taxon>Roseomonadaceae</taxon>
        <taxon>Roseomonas</taxon>
    </lineage>
</organism>
<gene>
    <name evidence="6" type="ORF">M0638_11255</name>
</gene>
<reference evidence="6" key="1">
    <citation type="submission" date="2022-04" db="EMBL/GenBank/DDBJ databases">
        <title>Roseomonas acroporae sp. nov., isolated from coral Acropora digitifera.</title>
        <authorList>
            <person name="Sun H."/>
        </authorList>
    </citation>
    <scope>NUCLEOTIDE SEQUENCE</scope>
    <source>
        <strain evidence="6">NAR14</strain>
    </source>
</reference>
<dbReference type="AlphaFoldDB" id="A0A9X1Y6P1"/>
<protein>
    <submittedName>
        <fullName evidence="6">ABC transporter substrate-binding protein</fullName>
    </submittedName>
</protein>
<dbReference type="RefSeq" id="WP_248667082.1">
    <property type="nucleotide sequence ID" value="NZ_JALPRX010000046.1"/>
</dbReference>
<dbReference type="PANTHER" id="PTHR30483:SF6">
    <property type="entry name" value="PERIPLASMIC BINDING PROTEIN OF ABC TRANSPORTER FOR NATURAL AMINO ACIDS"/>
    <property type="match status" value="1"/>
</dbReference>
<keyword evidence="7" id="KW-1185">Reference proteome</keyword>
<proteinExistence type="inferred from homology"/>
<keyword evidence="3" id="KW-0029">Amino-acid transport</keyword>
<name>A0A9X1Y6P1_9PROT</name>
<feature type="domain" description="Leucine-binding protein" evidence="5">
    <location>
        <begin position="32"/>
        <end position="373"/>
    </location>
</feature>
<evidence type="ECO:0000313" key="6">
    <source>
        <dbReference type="EMBL" id="MCK8784959.1"/>
    </source>
</evidence>
<sequence length="410" mass="44160">MITRRELFIAGAATAAAGPALAQGTAARPVLRLGVLGDFSGPYRHLSGPTNVACVRQAVADFTAANPSVAAEVVFADHQQKPDTGVAIARQWFDRDGVDVVLELNNSAIALAVNGLVREKDKVHLNTGAITMELTGAQCSPNTIHWTYDSWMLAHSTGVATVRAGGSEWFFIAADNAFATSMDRDLRRFIEGAGGRVRGVVRYPFPGTTDFSSYLLQAQGSRANTVALINAGADFINCVKQAREFGLNRRGVNVAGMIVFVNDIVSLGLETAQGLRLTEAFYWDLNDRTRAFTRRVLPATPDNYPNMCQAGAYSAALHYLKAAADLGPAAAKASGRAVVERMKAMPTDDDVFGPGSIRPDGRKIHPVYLFEVKRPEESRGTWDVYKPVVTVPIDEAFRPMGEGNCALVRG</sequence>
<keyword evidence="3" id="KW-0813">Transport</keyword>
<comment type="similarity">
    <text evidence="1">Belongs to the leucine-binding protein family.</text>
</comment>
<dbReference type="GO" id="GO:0006865">
    <property type="term" value="P:amino acid transport"/>
    <property type="evidence" value="ECO:0007669"/>
    <property type="project" value="UniProtKB-KW"/>
</dbReference>
<dbReference type="InterPro" id="IPR028082">
    <property type="entry name" value="Peripla_BP_I"/>
</dbReference>
<dbReference type="EMBL" id="JALPRX010000046">
    <property type="protein sequence ID" value="MCK8784959.1"/>
    <property type="molecule type" value="Genomic_DNA"/>
</dbReference>
<accession>A0A9X1Y6P1</accession>
<dbReference type="PANTHER" id="PTHR30483">
    <property type="entry name" value="LEUCINE-SPECIFIC-BINDING PROTEIN"/>
    <property type="match status" value="1"/>
</dbReference>
<evidence type="ECO:0000256" key="3">
    <source>
        <dbReference type="ARBA" id="ARBA00022970"/>
    </source>
</evidence>
<keyword evidence="2 4" id="KW-0732">Signal</keyword>
<dbReference type="Gene3D" id="3.40.50.2300">
    <property type="match status" value="2"/>
</dbReference>
<feature type="signal peptide" evidence="4">
    <location>
        <begin position="1"/>
        <end position="22"/>
    </location>
</feature>
<dbReference type="Proteomes" id="UP001139516">
    <property type="component" value="Unassembled WGS sequence"/>
</dbReference>
<dbReference type="CDD" id="cd06327">
    <property type="entry name" value="PBP1_SBP-like"/>
    <property type="match status" value="1"/>
</dbReference>
<evidence type="ECO:0000256" key="4">
    <source>
        <dbReference type="SAM" id="SignalP"/>
    </source>
</evidence>
<dbReference type="SUPFAM" id="SSF53822">
    <property type="entry name" value="Periplasmic binding protein-like I"/>
    <property type="match status" value="1"/>
</dbReference>
<evidence type="ECO:0000256" key="2">
    <source>
        <dbReference type="ARBA" id="ARBA00022729"/>
    </source>
</evidence>
<dbReference type="InterPro" id="IPR028081">
    <property type="entry name" value="Leu-bd"/>
</dbReference>
<evidence type="ECO:0000313" key="7">
    <source>
        <dbReference type="Proteomes" id="UP001139516"/>
    </source>
</evidence>
<dbReference type="InterPro" id="IPR051010">
    <property type="entry name" value="BCAA_transport"/>
</dbReference>
<comment type="caution">
    <text evidence="6">The sequence shown here is derived from an EMBL/GenBank/DDBJ whole genome shotgun (WGS) entry which is preliminary data.</text>
</comment>
<dbReference type="Pfam" id="PF13458">
    <property type="entry name" value="Peripla_BP_6"/>
    <property type="match status" value="1"/>
</dbReference>
<evidence type="ECO:0000259" key="5">
    <source>
        <dbReference type="Pfam" id="PF13458"/>
    </source>
</evidence>
<feature type="chain" id="PRO_5040811605" evidence="4">
    <location>
        <begin position="23"/>
        <end position="410"/>
    </location>
</feature>